<dbReference type="EMBL" id="JBHTAI010000011">
    <property type="protein sequence ID" value="MFC7150579.1"/>
    <property type="molecule type" value="Genomic_DNA"/>
</dbReference>
<evidence type="ECO:0000259" key="2">
    <source>
        <dbReference type="Pfam" id="PF14742"/>
    </source>
</evidence>
<organism evidence="4 5">
    <name type="scientific">Cohnella cellulosilytica</name>
    <dbReference type="NCBI Taxonomy" id="986710"/>
    <lineage>
        <taxon>Bacteria</taxon>
        <taxon>Bacillati</taxon>
        <taxon>Bacillota</taxon>
        <taxon>Bacilli</taxon>
        <taxon>Bacillales</taxon>
        <taxon>Paenibacillaceae</taxon>
        <taxon>Cohnella</taxon>
    </lineage>
</organism>
<dbReference type="InterPro" id="IPR054491">
    <property type="entry name" value="MGH1-like_GH"/>
</dbReference>
<dbReference type="InterPro" id="IPR008928">
    <property type="entry name" value="6-hairpin_glycosidase_sf"/>
</dbReference>
<feature type="region of interest" description="Disordered" evidence="1">
    <location>
        <begin position="710"/>
        <end position="738"/>
    </location>
</feature>
<feature type="compositionally biased region" description="Polar residues" evidence="1">
    <location>
        <begin position="713"/>
        <end position="724"/>
    </location>
</feature>
<evidence type="ECO:0000313" key="5">
    <source>
        <dbReference type="Proteomes" id="UP001596378"/>
    </source>
</evidence>
<sequence length="738" mass="82257">MEYRVIKENDLFLLTDRGGDITGQEYGHGLYTKDTRFLSKLTLKINGLRPVVLASGADQNYISQIVLTNPAVEVSGEAAEAALPRETVELKRVRFIYQGVLYESVTIANYNPAPASFRVSLELDADFKDMFAVRGFITGELGRKTGIEPIGDGLKMSYLGVDHVSRNLRIEWSVPPDNWEKSQDGAVVCYDMELGAGESRTLDFYLTPVIGSEQPARYPHDEAIAELRQSYREWEEQSTAIDSDLPLFNRLVHRGMQDIRILLTDLGCGPFPTAGLPWYAVPFGRDSLIAALQLLPMQPEIAKGTILTMARYQGTKNDPWRDEQPGKIMHELRSGELANSGQIPFTPYYGTIDATPLFVILIEEYVRWTDDIELLREMLPSIARALEWMDACSADEGRGFVAYSQESSKGLVNQGWKDSDNAIVHRDGQLANAPISLVEVQGYVYQAKSKLASLLTTVADQIGDRRELTEWAARLEAEAAALRERFEAAFWMESEQYYALALDREQRQVATITSNPGHLLMTGILPAGRMAAVSSMLVSRQLFNGYGVRTMAEGETAYNPMSYHNGSVWPHDNALCLIGLSQNGFQEATHKIMDGLLAAAEHFENDRLPELFCGYSTDYGMPVSYPVACSPQAWAAATPLVFIQAILGLRLDYAAREVRLRPSLPTGMQEFSVRRMRLGSGYLQVRITRRHGEYNIEIAHNTSGWTVRKESALSDSQAGTPSASSDRESRSENDLIIL</sequence>
<feature type="domain" description="Mannosylglycerate hydrolase MGH1-like glycoside hydrolase" evidence="3">
    <location>
        <begin position="286"/>
        <end position="603"/>
    </location>
</feature>
<feature type="domain" description="Putative glycogen debranching enzyme N-terminal" evidence="2">
    <location>
        <begin position="6"/>
        <end position="203"/>
    </location>
</feature>
<dbReference type="Gene3D" id="1.50.10.10">
    <property type="match status" value="1"/>
</dbReference>
<feature type="compositionally biased region" description="Basic and acidic residues" evidence="1">
    <location>
        <begin position="725"/>
        <end position="738"/>
    </location>
</feature>
<comment type="caution">
    <text evidence="4">The sequence shown here is derived from an EMBL/GenBank/DDBJ whole genome shotgun (WGS) entry which is preliminary data.</text>
</comment>
<dbReference type="Pfam" id="PF22422">
    <property type="entry name" value="MGH1-like_GH"/>
    <property type="match status" value="1"/>
</dbReference>
<reference evidence="5" key="1">
    <citation type="journal article" date="2019" name="Int. J. Syst. Evol. Microbiol.">
        <title>The Global Catalogue of Microorganisms (GCM) 10K type strain sequencing project: providing services to taxonomists for standard genome sequencing and annotation.</title>
        <authorList>
            <consortium name="The Broad Institute Genomics Platform"/>
            <consortium name="The Broad Institute Genome Sequencing Center for Infectious Disease"/>
            <person name="Wu L."/>
            <person name="Ma J."/>
        </authorList>
    </citation>
    <scope>NUCLEOTIDE SEQUENCE [LARGE SCALE GENOMIC DNA]</scope>
    <source>
        <strain evidence="5">KCTC 12907</strain>
    </source>
</reference>
<dbReference type="InterPro" id="IPR032856">
    <property type="entry name" value="GDE_N_bis"/>
</dbReference>
<dbReference type="RefSeq" id="WP_378052967.1">
    <property type="nucleotide sequence ID" value="NZ_JBHMDN010000069.1"/>
</dbReference>
<gene>
    <name evidence="4" type="ORF">ACFQMJ_18765</name>
</gene>
<dbReference type="Proteomes" id="UP001596378">
    <property type="component" value="Unassembled WGS sequence"/>
</dbReference>
<dbReference type="SUPFAM" id="SSF48208">
    <property type="entry name" value="Six-hairpin glycosidases"/>
    <property type="match status" value="1"/>
</dbReference>
<evidence type="ECO:0000256" key="1">
    <source>
        <dbReference type="SAM" id="MobiDB-lite"/>
    </source>
</evidence>
<accession>A0ABW2FEM8</accession>
<evidence type="ECO:0000313" key="4">
    <source>
        <dbReference type="EMBL" id="MFC7150579.1"/>
    </source>
</evidence>
<dbReference type="Pfam" id="PF14742">
    <property type="entry name" value="GDE_N_bis"/>
    <property type="match status" value="1"/>
</dbReference>
<evidence type="ECO:0000259" key="3">
    <source>
        <dbReference type="Pfam" id="PF22422"/>
    </source>
</evidence>
<proteinExistence type="predicted"/>
<keyword evidence="5" id="KW-1185">Reference proteome</keyword>
<dbReference type="InterPro" id="IPR012341">
    <property type="entry name" value="6hp_glycosidase-like_sf"/>
</dbReference>
<protein>
    <submittedName>
        <fullName evidence="4">Glycogen debranching N-terminal domain-containing protein</fullName>
    </submittedName>
</protein>
<name>A0ABW2FEM8_9BACL</name>